<feature type="compositionally biased region" description="Gly residues" evidence="1">
    <location>
        <begin position="1"/>
        <end position="11"/>
    </location>
</feature>
<keyword evidence="4" id="KW-1185">Reference proteome</keyword>
<dbReference type="EMBL" id="VDUZ01000004">
    <property type="protein sequence ID" value="TXL80473.1"/>
    <property type="molecule type" value="Genomic_DNA"/>
</dbReference>
<feature type="region of interest" description="Disordered" evidence="1">
    <location>
        <begin position="1"/>
        <end position="24"/>
    </location>
</feature>
<accession>A0A5C8PTY8</accession>
<feature type="domain" description="Peptidase S74" evidence="2">
    <location>
        <begin position="372"/>
        <end position="421"/>
    </location>
</feature>
<dbReference type="Pfam" id="PF13884">
    <property type="entry name" value="Peptidase_S74"/>
    <property type="match status" value="1"/>
</dbReference>
<proteinExistence type="predicted"/>
<evidence type="ECO:0000313" key="3">
    <source>
        <dbReference type="EMBL" id="TXL80473.1"/>
    </source>
</evidence>
<reference evidence="3 4" key="1">
    <citation type="submission" date="2019-06" db="EMBL/GenBank/DDBJ databases">
        <title>New taxonomy in bacterial strain CC-CFT640, isolated from vineyard.</title>
        <authorList>
            <person name="Lin S.-Y."/>
            <person name="Tsai C.-F."/>
            <person name="Young C.-C."/>
        </authorList>
    </citation>
    <scope>NUCLEOTIDE SEQUENCE [LARGE SCALE GENOMIC DNA]</scope>
    <source>
        <strain evidence="3 4">CC-CFT640</strain>
    </source>
</reference>
<dbReference type="InterPro" id="IPR030392">
    <property type="entry name" value="S74_ICA"/>
</dbReference>
<sequence length="441" mass="45862">MGGGGKGGGGKQTTTTTAEPWSGVKPFLTEGYQDLSNQYKQGAPGYYPGGTVAGMSPYTSGALQMQAMRALQGSPLTGAAQDQLTRTMQGDYVAQLNPSTSAAQGGLANIAGGSQLGALDPAMQAAQDQQRATIRGDYLNAGNPYLQGAVDAATRPRVDSFQRNIMPAIDSQFSAAGRYGSGAHGGALGEAIGQQQRAIGDVATNMAFGSYSAERGLQQHAADAAAQNYNAAANRQMQGIGQAFQNWNAERDRQNQGMFFAPQLAQQDYFDINQLGASGSAIDAYNQALLDADIGRYNYGQNADWVRTQDYLGTLLGAPWGSTSTTSQPRPSAFSSALGGGLQGAGQGAAFGPWGALAGGVLGAGAGLLNRSDARVKTDIVRVGTLDNGLPVYRFRYIDGGPVQLGVMAQDVASMRPDAVHDIDGVLHVDYVRATEEPSRG</sequence>
<comment type="caution">
    <text evidence="3">The sequence shown here is derived from an EMBL/GenBank/DDBJ whole genome shotgun (WGS) entry which is preliminary data.</text>
</comment>
<dbReference type="OrthoDB" id="7376327at2"/>
<evidence type="ECO:0000313" key="4">
    <source>
        <dbReference type="Proteomes" id="UP000321638"/>
    </source>
</evidence>
<dbReference type="Proteomes" id="UP000321638">
    <property type="component" value="Unassembled WGS sequence"/>
</dbReference>
<evidence type="ECO:0000256" key="1">
    <source>
        <dbReference type="SAM" id="MobiDB-lite"/>
    </source>
</evidence>
<organism evidence="3 4">
    <name type="scientific">Vineibacter terrae</name>
    <dbReference type="NCBI Taxonomy" id="2586908"/>
    <lineage>
        <taxon>Bacteria</taxon>
        <taxon>Pseudomonadati</taxon>
        <taxon>Pseudomonadota</taxon>
        <taxon>Alphaproteobacteria</taxon>
        <taxon>Hyphomicrobiales</taxon>
        <taxon>Vineibacter</taxon>
    </lineage>
</organism>
<gene>
    <name evidence="3" type="ORF">FHP25_05460</name>
</gene>
<dbReference type="AlphaFoldDB" id="A0A5C8PTY8"/>
<evidence type="ECO:0000259" key="2">
    <source>
        <dbReference type="Pfam" id="PF13884"/>
    </source>
</evidence>
<name>A0A5C8PTY8_9HYPH</name>
<dbReference type="RefSeq" id="WP_147845889.1">
    <property type="nucleotide sequence ID" value="NZ_VDUZ01000004.1"/>
</dbReference>
<protein>
    <submittedName>
        <fullName evidence="3">Tail fiber domain-containing protein</fullName>
    </submittedName>
</protein>